<keyword evidence="3" id="KW-1185">Reference proteome</keyword>
<comment type="caution">
    <text evidence="2">The sequence shown here is derived from an EMBL/GenBank/DDBJ whole genome shotgun (WGS) entry which is preliminary data.</text>
</comment>
<proteinExistence type="predicted"/>
<accession>A0AAD8VX51</accession>
<protein>
    <submittedName>
        <fullName evidence="2">Uncharacterized protein</fullName>
    </submittedName>
</protein>
<dbReference type="Proteomes" id="UP001231189">
    <property type="component" value="Unassembled WGS sequence"/>
</dbReference>
<sequence>MLQSKPYKLCEGPNAKGRVIRRQTEPSSIRSIYTTPKEIHHHSSSIPSPISSIAIAITIVSYCGGGVIRERQPSPPRQREWTPPPEYKAAASIVKAEDDPEEFPGLRQAQLESFSATDEFTEAWSMADHRRAEEERRRRLCLVINLDDGDGG</sequence>
<feature type="compositionally biased region" description="Basic and acidic residues" evidence="1">
    <location>
        <begin position="69"/>
        <end position="80"/>
    </location>
</feature>
<name>A0AAD8VX51_LOLMU</name>
<dbReference type="EMBL" id="JAUUTY010000005">
    <property type="protein sequence ID" value="KAK1626942.1"/>
    <property type="molecule type" value="Genomic_DNA"/>
</dbReference>
<dbReference type="AlphaFoldDB" id="A0AAD8VX51"/>
<evidence type="ECO:0000256" key="1">
    <source>
        <dbReference type="SAM" id="MobiDB-lite"/>
    </source>
</evidence>
<feature type="region of interest" description="Disordered" evidence="1">
    <location>
        <begin position="69"/>
        <end position="89"/>
    </location>
</feature>
<evidence type="ECO:0000313" key="2">
    <source>
        <dbReference type="EMBL" id="KAK1626942.1"/>
    </source>
</evidence>
<gene>
    <name evidence="2" type="ORF">QYE76_001257</name>
</gene>
<evidence type="ECO:0000313" key="3">
    <source>
        <dbReference type="Proteomes" id="UP001231189"/>
    </source>
</evidence>
<reference evidence="2" key="1">
    <citation type="submission" date="2023-07" db="EMBL/GenBank/DDBJ databases">
        <title>A chromosome-level genome assembly of Lolium multiflorum.</title>
        <authorList>
            <person name="Chen Y."/>
            <person name="Copetti D."/>
            <person name="Kolliker R."/>
            <person name="Studer B."/>
        </authorList>
    </citation>
    <scope>NUCLEOTIDE SEQUENCE</scope>
    <source>
        <strain evidence="2">02402/16</strain>
        <tissue evidence="2">Leaf</tissue>
    </source>
</reference>
<organism evidence="2 3">
    <name type="scientific">Lolium multiflorum</name>
    <name type="common">Italian ryegrass</name>
    <name type="synonym">Lolium perenne subsp. multiflorum</name>
    <dbReference type="NCBI Taxonomy" id="4521"/>
    <lineage>
        <taxon>Eukaryota</taxon>
        <taxon>Viridiplantae</taxon>
        <taxon>Streptophyta</taxon>
        <taxon>Embryophyta</taxon>
        <taxon>Tracheophyta</taxon>
        <taxon>Spermatophyta</taxon>
        <taxon>Magnoliopsida</taxon>
        <taxon>Liliopsida</taxon>
        <taxon>Poales</taxon>
        <taxon>Poaceae</taxon>
        <taxon>BOP clade</taxon>
        <taxon>Pooideae</taxon>
        <taxon>Poodae</taxon>
        <taxon>Poeae</taxon>
        <taxon>Poeae Chloroplast Group 2 (Poeae type)</taxon>
        <taxon>Loliodinae</taxon>
        <taxon>Loliinae</taxon>
        <taxon>Lolium</taxon>
    </lineage>
</organism>